<gene>
    <name evidence="2" type="ORF">SAMN05421820_107159</name>
</gene>
<feature type="chain" id="PRO_5010183366" description="DUF4369 domain-containing protein" evidence="1">
    <location>
        <begin position="20"/>
        <end position="220"/>
    </location>
</feature>
<protein>
    <recommendedName>
        <fullName evidence="4">DUF4369 domain-containing protein</fullName>
    </recommendedName>
</protein>
<feature type="signal peptide" evidence="1">
    <location>
        <begin position="1"/>
        <end position="19"/>
    </location>
</feature>
<sequence>MKKIYFTLLFLAVIKLSQAQDQIINGDLTIGHDGGAVTGPGKVLYFGGVQSNTDALSIFRYNREHNSSDLRINFSDDVETGADRFVVGTQSWVSQRYTPYFIVLADGRIAIGTEQPGDEKLSVKGKIRAQEIKVEADNWPDYVFAADYKLPSLQQIEKDIKNTGHLPGIPSAKEVKSTGIDLGEMNARLLQKIEELTLHLIAQDKRLQEQELKIQQLIKK</sequence>
<name>A0A1H0AQ95_9SPHI</name>
<organism evidence="2 3">
    <name type="scientific">Pedobacter steynii</name>
    <dbReference type="NCBI Taxonomy" id="430522"/>
    <lineage>
        <taxon>Bacteria</taxon>
        <taxon>Pseudomonadati</taxon>
        <taxon>Bacteroidota</taxon>
        <taxon>Sphingobacteriia</taxon>
        <taxon>Sphingobacteriales</taxon>
        <taxon>Sphingobacteriaceae</taxon>
        <taxon>Pedobacter</taxon>
    </lineage>
</organism>
<reference evidence="3" key="1">
    <citation type="submission" date="2016-10" db="EMBL/GenBank/DDBJ databases">
        <authorList>
            <person name="Varghese N."/>
            <person name="Submissions S."/>
        </authorList>
    </citation>
    <scope>NUCLEOTIDE SEQUENCE [LARGE SCALE GENOMIC DNA]</scope>
    <source>
        <strain evidence="3">DSM 19110</strain>
    </source>
</reference>
<dbReference type="OrthoDB" id="758388at2"/>
<dbReference type="Proteomes" id="UP000183200">
    <property type="component" value="Unassembled WGS sequence"/>
</dbReference>
<evidence type="ECO:0000313" key="2">
    <source>
        <dbReference type="EMBL" id="SDN35273.1"/>
    </source>
</evidence>
<accession>A0A1H0AQ95</accession>
<dbReference type="RefSeq" id="WP_074610319.1">
    <property type="nucleotide sequence ID" value="NZ_FNGY01000007.1"/>
</dbReference>
<evidence type="ECO:0000313" key="3">
    <source>
        <dbReference type="Proteomes" id="UP000183200"/>
    </source>
</evidence>
<evidence type="ECO:0008006" key="4">
    <source>
        <dbReference type="Google" id="ProtNLM"/>
    </source>
</evidence>
<keyword evidence="1" id="KW-0732">Signal</keyword>
<dbReference type="AlphaFoldDB" id="A0A1H0AQ95"/>
<proteinExistence type="predicted"/>
<dbReference type="EMBL" id="FNGY01000007">
    <property type="protein sequence ID" value="SDN35273.1"/>
    <property type="molecule type" value="Genomic_DNA"/>
</dbReference>
<keyword evidence="3" id="KW-1185">Reference proteome</keyword>
<evidence type="ECO:0000256" key="1">
    <source>
        <dbReference type="SAM" id="SignalP"/>
    </source>
</evidence>